<dbReference type="Proteomes" id="UP001174839">
    <property type="component" value="Unassembled WGS sequence"/>
</dbReference>
<evidence type="ECO:0000313" key="1">
    <source>
        <dbReference type="EMBL" id="MDM9630261.1"/>
    </source>
</evidence>
<keyword evidence="2" id="KW-1185">Reference proteome</keyword>
<organism evidence="1 2">
    <name type="scientific">Robiginitalea aurantiaca</name>
    <dbReference type="NCBI Taxonomy" id="3056915"/>
    <lineage>
        <taxon>Bacteria</taxon>
        <taxon>Pseudomonadati</taxon>
        <taxon>Bacteroidota</taxon>
        <taxon>Flavobacteriia</taxon>
        <taxon>Flavobacteriales</taxon>
        <taxon>Flavobacteriaceae</taxon>
        <taxon>Robiginitalea</taxon>
    </lineage>
</organism>
<dbReference type="RefSeq" id="WP_289723621.1">
    <property type="nucleotide sequence ID" value="NZ_JAUDUY010000001.1"/>
</dbReference>
<evidence type="ECO:0000313" key="2">
    <source>
        <dbReference type="Proteomes" id="UP001174839"/>
    </source>
</evidence>
<accession>A0ABT7WBH1</accession>
<dbReference type="PROSITE" id="PS51257">
    <property type="entry name" value="PROKAR_LIPOPROTEIN"/>
    <property type="match status" value="1"/>
</dbReference>
<sequence>MNNVYRFFAIGLISILTIFTLSSCSKEEMEVDEPIVSDSYYVKYTISGSGIYGRFSNWSATTPDGGYYNSGYQTRSWNETFGPVDKGFNCSVGIGYYQGGTPTIKIYVSKNNEPFALKANVTGASASYEIN</sequence>
<reference evidence="1" key="1">
    <citation type="submission" date="2023-06" db="EMBL/GenBank/DDBJ databases">
        <title>Robiginitalea aurantiacus sp. nov. and Algoriphagus sediminis sp. nov., isolated from coastal sediment.</title>
        <authorList>
            <person name="Zhou Z.Y."/>
            <person name="An J."/>
            <person name="Jia Y.W."/>
            <person name="Du Z.J."/>
        </authorList>
    </citation>
    <scope>NUCLEOTIDE SEQUENCE</scope>
    <source>
        <strain evidence="1">M39</strain>
    </source>
</reference>
<protein>
    <recommendedName>
        <fullName evidence="3">Lipoprotein</fullName>
    </recommendedName>
</protein>
<evidence type="ECO:0008006" key="3">
    <source>
        <dbReference type="Google" id="ProtNLM"/>
    </source>
</evidence>
<proteinExistence type="predicted"/>
<name>A0ABT7WBH1_9FLAO</name>
<gene>
    <name evidence="1" type="ORF">QU605_02185</name>
</gene>
<comment type="caution">
    <text evidence="1">The sequence shown here is derived from an EMBL/GenBank/DDBJ whole genome shotgun (WGS) entry which is preliminary data.</text>
</comment>
<dbReference type="EMBL" id="JAUDUY010000001">
    <property type="protein sequence ID" value="MDM9630261.1"/>
    <property type="molecule type" value="Genomic_DNA"/>
</dbReference>